<reference evidence="6" key="1">
    <citation type="submission" date="2021-01" db="EMBL/GenBank/DDBJ databases">
        <authorList>
            <person name="Zahm M."/>
            <person name="Roques C."/>
            <person name="Cabau C."/>
            <person name="Klopp C."/>
            <person name="Donnadieu C."/>
            <person name="Jouanno E."/>
            <person name="Lampietro C."/>
            <person name="Louis A."/>
            <person name="Herpin A."/>
            <person name="Echchiki A."/>
            <person name="Berthelot C."/>
            <person name="Parey E."/>
            <person name="Roest-Crollius H."/>
            <person name="Braasch I."/>
            <person name="Postlethwait J."/>
            <person name="Bobe J."/>
            <person name="Montfort J."/>
            <person name="Bouchez O."/>
            <person name="Begum T."/>
            <person name="Mejri S."/>
            <person name="Adams A."/>
            <person name="Chen W.-J."/>
            <person name="Guiguen Y."/>
        </authorList>
    </citation>
    <scope>NUCLEOTIDE SEQUENCE</scope>
    <source>
        <strain evidence="6">YG-15Mar2019-1</strain>
        <tissue evidence="6">Brain</tissue>
    </source>
</reference>
<feature type="compositionally biased region" description="Polar residues" evidence="4">
    <location>
        <begin position="2396"/>
        <end position="2417"/>
    </location>
</feature>
<feature type="compositionally biased region" description="Low complexity" evidence="4">
    <location>
        <begin position="2288"/>
        <end position="2305"/>
    </location>
</feature>
<feature type="compositionally biased region" description="Basic and acidic residues" evidence="4">
    <location>
        <begin position="253"/>
        <end position="270"/>
    </location>
</feature>
<feature type="region of interest" description="Disordered" evidence="4">
    <location>
        <begin position="956"/>
        <end position="997"/>
    </location>
</feature>
<feature type="region of interest" description="Disordered" evidence="4">
    <location>
        <begin position="1924"/>
        <end position="1944"/>
    </location>
</feature>
<feature type="region of interest" description="Disordered" evidence="4">
    <location>
        <begin position="1808"/>
        <end position="1850"/>
    </location>
</feature>
<name>A0A9D3PFH5_MEGAT</name>
<dbReference type="GO" id="GO:0005814">
    <property type="term" value="C:centriole"/>
    <property type="evidence" value="ECO:0007669"/>
    <property type="project" value="TreeGrafter"/>
</dbReference>
<feature type="region of interest" description="Disordered" evidence="4">
    <location>
        <begin position="693"/>
        <end position="882"/>
    </location>
</feature>
<evidence type="ECO:0000259" key="5">
    <source>
        <dbReference type="Pfam" id="PF15309"/>
    </source>
</evidence>
<keyword evidence="7" id="KW-1185">Reference proteome</keyword>
<feature type="compositionally biased region" description="Polar residues" evidence="4">
    <location>
        <begin position="2128"/>
        <end position="2143"/>
    </location>
</feature>
<feature type="domain" description="ALMS motif" evidence="5">
    <location>
        <begin position="2583"/>
        <end position="2708"/>
    </location>
</feature>
<feature type="compositionally biased region" description="Polar residues" evidence="4">
    <location>
        <begin position="1291"/>
        <end position="1310"/>
    </location>
</feature>
<feature type="region of interest" description="Disordered" evidence="4">
    <location>
        <begin position="1009"/>
        <end position="1132"/>
    </location>
</feature>
<feature type="compositionally biased region" description="Polar residues" evidence="4">
    <location>
        <begin position="1731"/>
        <end position="1741"/>
    </location>
</feature>
<feature type="compositionally biased region" description="Polar residues" evidence="4">
    <location>
        <begin position="2330"/>
        <end position="2341"/>
    </location>
</feature>
<feature type="compositionally biased region" description="Low complexity" evidence="4">
    <location>
        <begin position="592"/>
        <end position="611"/>
    </location>
</feature>
<feature type="compositionally biased region" description="Low complexity" evidence="4">
    <location>
        <begin position="1413"/>
        <end position="1429"/>
    </location>
</feature>
<evidence type="ECO:0000256" key="1">
    <source>
        <dbReference type="ARBA" id="ARBA00004300"/>
    </source>
</evidence>
<feature type="region of interest" description="Disordered" evidence="4">
    <location>
        <begin position="21"/>
        <end position="61"/>
    </location>
</feature>
<feature type="region of interest" description="Disordered" evidence="4">
    <location>
        <begin position="1413"/>
        <end position="1434"/>
    </location>
</feature>
<evidence type="ECO:0000256" key="3">
    <source>
        <dbReference type="ARBA" id="ARBA00023212"/>
    </source>
</evidence>
<feature type="compositionally biased region" description="Polar residues" evidence="4">
    <location>
        <begin position="1808"/>
        <end position="1819"/>
    </location>
</feature>
<evidence type="ECO:0000256" key="4">
    <source>
        <dbReference type="SAM" id="MobiDB-lite"/>
    </source>
</evidence>
<protein>
    <recommendedName>
        <fullName evidence="5">ALMS motif domain-containing protein</fullName>
    </recommendedName>
</protein>
<feature type="compositionally biased region" description="Basic and acidic residues" evidence="4">
    <location>
        <begin position="2203"/>
        <end position="2269"/>
    </location>
</feature>
<comment type="caution">
    <text evidence="6">The sequence shown here is derived from an EMBL/GenBank/DDBJ whole genome shotgun (WGS) entry which is preliminary data.</text>
</comment>
<feature type="compositionally biased region" description="Polar residues" evidence="4">
    <location>
        <begin position="1614"/>
        <end position="1627"/>
    </location>
</feature>
<evidence type="ECO:0000313" key="7">
    <source>
        <dbReference type="Proteomes" id="UP001046870"/>
    </source>
</evidence>
<feature type="compositionally biased region" description="Polar residues" evidence="4">
    <location>
        <begin position="230"/>
        <end position="245"/>
    </location>
</feature>
<evidence type="ECO:0000256" key="2">
    <source>
        <dbReference type="ARBA" id="ARBA00022490"/>
    </source>
</evidence>
<feature type="compositionally biased region" description="Polar residues" evidence="4">
    <location>
        <begin position="741"/>
        <end position="755"/>
    </location>
</feature>
<feature type="compositionally biased region" description="Basic and acidic residues" evidence="4">
    <location>
        <begin position="1637"/>
        <end position="1664"/>
    </location>
</feature>
<feature type="compositionally biased region" description="Low complexity" evidence="4">
    <location>
        <begin position="1214"/>
        <end position="1227"/>
    </location>
</feature>
<feature type="compositionally biased region" description="Low complexity" evidence="4">
    <location>
        <begin position="1106"/>
        <end position="1122"/>
    </location>
</feature>
<feature type="compositionally biased region" description="Polar residues" evidence="4">
    <location>
        <begin position="481"/>
        <end position="502"/>
    </location>
</feature>
<dbReference type="GO" id="GO:0005829">
    <property type="term" value="C:cytosol"/>
    <property type="evidence" value="ECO:0007669"/>
    <property type="project" value="TreeGrafter"/>
</dbReference>
<feature type="compositionally biased region" description="Polar residues" evidence="4">
    <location>
        <begin position="1009"/>
        <end position="1036"/>
    </location>
</feature>
<keyword evidence="3" id="KW-0206">Cytoskeleton</keyword>
<dbReference type="InterPro" id="IPR029299">
    <property type="entry name" value="ALMS_motif"/>
</dbReference>
<feature type="compositionally biased region" description="Basic and acidic residues" evidence="4">
    <location>
        <begin position="2112"/>
        <end position="2125"/>
    </location>
</feature>
<feature type="compositionally biased region" description="Basic and acidic residues" evidence="4">
    <location>
        <begin position="1313"/>
        <end position="1329"/>
    </location>
</feature>
<feature type="region of interest" description="Disordered" evidence="4">
    <location>
        <begin position="198"/>
        <end position="312"/>
    </location>
</feature>
<feature type="compositionally biased region" description="Basic and acidic residues" evidence="4">
    <location>
        <begin position="2147"/>
        <end position="2178"/>
    </location>
</feature>
<feature type="compositionally biased region" description="Basic and acidic residues" evidence="4">
    <location>
        <begin position="1756"/>
        <end position="1765"/>
    </location>
</feature>
<keyword evidence="2" id="KW-0963">Cytoplasm</keyword>
<gene>
    <name evidence="6" type="ORF">MATL_G00224700</name>
</gene>
<feature type="compositionally biased region" description="Polar residues" evidence="4">
    <location>
        <begin position="540"/>
        <end position="566"/>
    </location>
</feature>
<dbReference type="Proteomes" id="UP001046870">
    <property type="component" value="Chromosome 20"/>
</dbReference>
<feature type="compositionally biased region" description="Polar residues" evidence="4">
    <location>
        <begin position="1246"/>
        <end position="1256"/>
    </location>
</feature>
<feature type="region of interest" description="Disordered" evidence="4">
    <location>
        <begin position="2036"/>
        <end position="2341"/>
    </location>
</feature>
<feature type="region of interest" description="Disordered" evidence="4">
    <location>
        <begin position="1199"/>
        <end position="1232"/>
    </location>
</feature>
<feature type="compositionally biased region" description="Polar residues" evidence="4">
    <location>
        <begin position="869"/>
        <end position="882"/>
    </location>
</feature>
<dbReference type="GO" id="GO:0005813">
    <property type="term" value="C:centrosome"/>
    <property type="evidence" value="ECO:0007669"/>
    <property type="project" value="UniProtKB-SubCell"/>
</dbReference>
<feature type="region of interest" description="Disordered" evidence="4">
    <location>
        <begin position="2353"/>
        <end position="2428"/>
    </location>
</feature>
<accession>A0A9D3PFH5</accession>
<comment type="subcellular location">
    <subcellularLocation>
        <location evidence="1">Cytoplasm</location>
        <location evidence="1">Cytoskeleton</location>
        <location evidence="1">Microtubule organizing center</location>
        <location evidence="1">Centrosome</location>
    </subcellularLocation>
</comment>
<feature type="region of interest" description="Disordered" evidence="4">
    <location>
        <begin position="1731"/>
        <end position="1782"/>
    </location>
</feature>
<organism evidence="6 7">
    <name type="scientific">Megalops atlanticus</name>
    <name type="common">Tarpon</name>
    <name type="synonym">Clupea gigantea</name>
    <dbReference type="NCBI Taxonomy" id="7932"/>
    <lineage>
        <taxon>Eukaryota</taxon>
        <taxon>Metazoa</taxon>
        <taxon>Chordata</taxon>
        <taxon>Craniata</taxon>
        <taxon>Vertebrata</taxon>
        <taxon>Euteleostomi</taxon>
        <taxon>Actinopterygii</taxon>
        <taxon>Neopterygii</taxon>
        <taxon>Teleostei</taxon>
        <taxon>Elopiformes</taxon>
        <taxon>Megalopidae</taxon>
        <taxon>Megalops</taxon>
    </lineage>
</organism>
<feature type="compositionally biased region" description="Basic and acidic residues" evidence="4">
    <location>
        <begin position="283"/>
        <end position="303"/>
    </location>
</feature>
<feature type="compositionally biased region" description="Polar residues" evidence="4">
    <location>
        <begin position="2447"/>
        <end position="2461"/>
    </location>
</feature>
<feature type="region of interest" description="Disordered" evidence="4">
    <location>
        <begin position="468"/>
        <end position="635"/>
    </location>
</feature>
<feature type="compositionally biased region" description="Basic and acidic residues" evidence="4">
    <location>
        <begin position="2520"/>
        <end position="2530"/>
    </location>
</feature>
<feature type="compositionally biased region" description="Polar residues" evidence="4">
    <location>
        <begin position="1924"/>
        <end position="1936"/>
    </location>
</feature>
<feature type="compositionally biased region" description="Polar residues" evidence="4">
    <location>
        <begin position="1688"/>
        <end position="1697"/>
    </location>
</feature>
<feature type="region of interest" description="Disordered" evidence="4">
    <location>
        <begin position="2444"/>
        <end position="2547"/>
    </location>
</feature>
<feature type="compositionally biased region" description="Low complexity" evidence="4">
    <location>
        <begin position="1499"/>
        <end position="1510"/>
    </location>
</feature>
<feature type="region of interest" description="Disordered" evidence="4">
    <location>
        <begin position="1486"/>
        <end position="1699"/>
    </location>
</feature>
<dbReference type="Pfam" id="PF15309">
    <property type="entry name" value="ALMS_motif"/>
    <property type="match status" value="1"/>
</dbReference>
<dbReference type="PANTHER" id="PTHR21553:SF36">
    <property type="entry name" value="ALMS1 CENTROSOME AND BASAL BODY-ASSOCIATED PROTEIN-RELATED"/>
    <property type="match status" value="1"/>
</dbReference>
<feature type="compositionally biased region" description="Acidic residues" evidence="4">
    <location>
        <begin position="2270"/>
        <end position="2284"/>
    </location>
</feature>
<dbReference type="GO" id="GO:0008017">
    <property type="term" value="F:microtubule binding"/>
    <property type="evidence" value="ECO:0007669"/>
    <property type="project" value="TreeGrafter"/>
</dbReference>
<feature type="compositionally biased region" description="Polar residues" evidence="4">
    <location>
        <begin position="970"/>
        <end position="982"/>
    </location>
</feature>
<feature type="compositionally biased region" description="Basic and acidic residues" evidence="4">
    <location>
        <begin position="832"/>
        <end position="846"/>
    </location>
</feature>
<feature type="region of interest" description="Disordered" evidence="4">
    <location>
        <begin position="1246"/>
        <end position="1336"/>
    </location>
</feature>
<feature type="compositionally biased region" description="Low complexity" evidence="4">
    <location>
        <begin position="43"/>
        <end position="61"/>
    </location>
</feature>
<feature type="compositionally biased region" description="Low complexity" evidence="4">
    <location>
        <begin position="330"/>
        <end position="341"/>
    </location>
</feature>
<dbReference type="GO" id="GO:0046599">
    <property type="term" value="P:regulation of centriole replication"/>
    <property type="evidence" value="ECO:0007669"/>
    <property type="project" value="TreeGrafter"/>
</dbReference>
<feature type="compositionally biased region" description="Basic and acidic residues" evidence="4">
    <location>
        <begin position="807"/>
        <end position="823"/>
    </location>
</feature>
<feature type="region of interest" description="Disordered" evidence="4">
    <location>
        <begin position="330"/>
        <end position="441"/>
    </location>
</feature>
<dbReference type="EMBL" id="JAFDVH010000020">
    <property type="protein sequence ID" value="KAG7458828.1"/>
    <property type="molecule type" value="Genomic_DNA"/>
</dbReference>
<feature type="compositionally biased region" description="Polar residues" evidence="4">
    <location>
        <begin position="431"/>
        <end position="441"/>
    </location>
</feature>
<feature type="compositionally biased region" description="Basic and acidic residues" evidence="4">
    <location>
        <begin position="2060"/>
        <end position="2073"/>
    </location>
</feature>
<sequence length="2712" mass="294824">MRRRLIVGNNMEPMEVQGEELVNRPIVTTPPVSRNSRAEELRSVSSSPGSGTHLSSSTSAVSLGETIAHRARQGAESWYQLPVEEDVSQMASLSRLGQTSSWPAKDQAQHESVSIQEGLVTMAEDSALQPPEGRSCTFQLEFQDSGLSPALPLLPAKSGKLQSLSEDTLFHQTDLEFVALRGSPDISVASERFAMPQHISDANPPCPSKVSQDLSDDLQSPGGLTGATVEETSSCCSLSQHTMSPDSRDGDEDVGHFEMVLDERQEEREPCYGVADQSMQTSDGKEQSSPKTKQQEEPHKVFSQDDTSFLSGDVPAPLLLELLQKDVGFSSSSSSLASSASETSMNKRSCSRESKSQRPGKPDIAPSLKLDQEEISEDKQAQQKEQMVPKLDHSRSSVEQDPSAGYREHPLGEASFSSPVQVKTYRRTGVSDISSRSEVSNITIRSSRAQLDDDSGTLHGQLCSEIEGIRNSKPATKLQETESQPKMPSVRSVTPNTCSIETHSGRESTVIEAQTSHSKTEGRLSAGCSIERGHTERELSTSGNQTAADGSFLASLSQPVCQSTPGVFSGPPRASKPPPIRKLSAIESDLEASQPSTSAAQSSSSKPLLAPNFDTSVRDPSGPGPGSEASLRSTGKIQALPSLSYMEKVGAWNANQTSGKTFFDNLALQGFTGVSPKKKAFDAISDSLNRMLAQEESSRSFQASSGAGSRSPRRNLAASFSGASSPAREESGGAAFPVSPLSRSMNRSSLSTVTKELQPAVIQGDEHKDGSLSGEVPPGASPPAGGPIKDQTDPDPSHVSRLSEGWITHRCEQSELENRDTWGRTEPAGQQEPKEDKDESVAERAEPTSVEKPQSAVQPSPCIGLGQFSDVSSNRDLSNTLASSQDSYPFEQKLAASVGAVSSVVSLEVDNYAPYWITNPSSPSKEKELNIEERIPMYLHNLGIDQSPSAILTPFVPRGPIREPEFSPTDLRTGTPTKSTQPSEEESPAKGEFSRCSLLSVGSSMSIPLSVDSLQPTMPPSQQAVERPFSESQLTTVHHPLEPRLDPPPQSSPQPSAQETTQNLSDSGDDPTASRVRELIEKFQSGKVLASPDCVSDDQDQQKSQASLLEAKPSSLSSKSSADQGDDSFVGSKTLQEIRKLLGRAESIVSVKSSVSSSPSSLRGSEDSLLCLKRRLEGFQDSFASSTGDLETRSSLLWGRSSSESVLTPDAMKESSSSEPLRSPRVSNPSFVQGKGAFLRSLENISNQATDSLQTKSVRRSEPEGCSAVAPDRAVPVFVSVMQVNPPTPSGGAQKSQAQEVTSPANSSVSGPAEKRPAPSSKEAERAVDSDSSSMDSLTARVAVLLRNESPATMVSSSASTVDEEDRRAREWIKQKVSGQQCEQLELNTEDRQRIEEIKRELLLSTKHIAKSQLSADSDSSSHSGASQGQPPARGVGQFLALKTAEHQLSHQLQRLNRNAFDPGVQLGPPLRRDLEAQVRDIARREGLTLPRTSPPPIASITISSCRRSPSPAPPRSPTPTAAPLHLEQLTADAGPQAATGGRSLESQEQAVQPKVDITVESPPEAESAGKSKDMIFAHSRSSEQIPESEVAPVRPKQTGDSMRSETEPVSAAEVQSRQDTLGSWDTSADGLPTSSADKEGNGRGRRQTRWDKGQQDVSPRRIAEPGFGAPSYLDPAAYRRVSRSDPGLQSSSSTLDHSAVPVHNSTFASGSCSIASPTKKVLSHLHLTLSPKQSDGTSVGFTDEKSVQLDSSLSRTREDTERRPGLPPDFSTRPTSQHPPDVSMEFTRYGRLYPDDHPPVSRSSYFPASGVTSNTKEQPVSGPLLSYRVDSQGAPVRPVRREDRETADASVQITTVEPREVSWSARPASGFPPSQSFNPSQALPSFSRPLFVQTSAVPVLLPYKPHGSQELFYIPQSETQLSSIHSNTTMESSHPGSDDAVPPKFTTDVLGSREQEEEGMVTVKHAEGIYSKRQKGYSVAEGRRGERLRTAAVEWAVDDAAFIRRTVWSGLSMDEDSHTTAGQQSRTLHPRFLGTCDSSDLPRGSDALPTFLPRPTHSPSRDRGFPEREHSVGRPSLIQSQDGEGFAPLLPEANCSIEDPLPCHSSIQDPRPQRGAERREEPVPKRSNLNLRGVSSQGSGSSLDELWQRFNERRSRAEARPPSERETSLLERLDRLSRLIHSNKAPSLRPEREQGSQGQPRRTGENLRGKGERGMRKRKEEGRKRQGEEEGAERGRAKEEGTTQRGREEGEVTKPQRVNRERSAREAWVEEAEPEEAEPELEETLMSGSAADSASLSSTLTDCTLSRHRCPAERDGSGGRSGVADAGAQTESGETASTMSTIDTARLIRAFGPQRVQPSASLSRLYSAIDKQREGKEQRRGKKRASTRQAAPAPSETNSTDDSTVTPESVSSNSTMHRGPSHVLMSKKAVKLVSKGIQAGDFEIVSNGTRKNTRDVGTTFPSPAPARGPGGSSPSSRDSQGEETGPTKPHVLMNDKRSRRSPPQRYPQGVSWFVSTDNMKAEAKKENQPDPRAPPGPGPVWFEPYTKTKPWREPLRERQIQEEPVAPPVTSANTSGKAPSALVRLSLQEALELRRPDFISRSRERMKRLELQVEERRLQAVFDQEREKLFNVLGHTAEPIQSEGLQADRKRAIPRREMFMRSKQIYYQLPEVKQRLEEERRKAEYRSYRLKAQLYKKKITNRILGRKTPWQ</sequence>
<dbReference type="OrthoDB" id="6163239at2759"/>
<dbReference type="PANTHER" id="PTHR21553">
    <property type="entry name" value="ALMS1-RELATED"/>
    <property type="match status" value="1"/>
</dbReference>
<evidence type="ECO:0000313" key="6">
    <source>
        <dbReference type="EMBL" id="KAG7458828.1"/>
    </source>
</evidence>
<proteinExistence type="predicted"/>